<accession>A0A2D0N2V6</accession>
<dbReference type="PANTHER" id="PTHR43147">
    <property type="entry name" value="PROTEIN TAS"/>
    <property type="match status" value="1"/>
</dbReference>
<evidence type="ECO:0000313" key="2">
    <source>
        <dbReference type="EMBL" id="PHN02728.1"/>
    </source>
</evidence>
<dbReference type="RefSeq" id="WP_099153870.1">
    <property type="nucleotide sequence ID" value="NZ_PDUD01000037.1"/>
</dbReference>
<keyword evidence="3" id="KW-1185">Reference proteome</keyword>
<comment type="caution">
    <text evidence="2">The sequence shown here is derived from an EMBL/GenBank/DDBJ whole genome shotgun (WGS) entry which is preliminary data.</text>
</comment>
<dbReference type="SUPFAM" id="SSF51430">
    <property type="entry name" value="NAD(P)-linked oxidoreductase"/>
    <property type="match status" value="1"/>
</dbReference>
<dbReference type="PANTHER" id="PTHR43147:SF2">
    <property type="entry name" value="NADP-DEPENDENT OXIDOREDUCTASE DOMAIN-CONTAINING PROTEIN"/>
    <property type="match status" value="1"/>
</dbReference>
<sequence>MNTAIARTEIVPGYTISRVLKGGWHLAGGHGPIQPQRAIEDMKAFVDVGITTFDCADIYSGVEELIGQFLRTYRHEFSSGDLAPVQIHTKYVPDYNLLGSLSKRDTESVIDRSLRRLGREQLDLVQFHWWDFNIPGYVEAGLHLAALQKAGKIKHLGLTNFDGAHLTEMIEAGIPVVSNQIQYSILDQRAERYLQTIQQQHGIAFLAYGSIAGGFLTDRYLDMPDPTGPLENRSLTKYRLIIEEFGDWAFFQATLKVLRSIADKYEVGIAEVAAQWVLQRPLVAGVIIGARNRHHLDKLKSLTRFSLQQSDLEIIQRQIDRAEGPSGPVYGLERDKNGRHGRIMKYNLNRK</sequence>
<organism evidence="2 3">
    <name type="scientific">Flavilitoribacter nigricans (strain ATCC 23147 / DSM 23189 / NBRC 102662 / NCIMB 1420 / SS-2)</name>
    <name type="common">Lewinella nigricans</name>
    <dbReference type="NCBI Taxonomy" id="1122177"/>
    <lineage>
        <taxon>Bacteria</taxon>
        <taxon>Pseudomonadati</taxon>
        <taxon>Bacteroidota</taxon>
        <taxon>Saprospiria</taxon>
        <taxon>Saprospirales</taxon>
        <taxon>Lewinellaceae</taxon>
        <taxon>Flavilitoribacter</taxon>
    </lineage>
</organism>
<dbReference type="OrthoDB" id="9799840at2"/>
<protein>
    <submittedName>
        <fullName evidence="2">Aldo/keto reductase</fullName>
    </submittedName>
</protein>
<dbReference type="Proteomes" id="UP000223913">
    <property type="component" value="Unassembled WGS sequence"/>
</dbReference>
<dbReference type="EMBL" id="PDUD01000037">
    <property type="protein sequence ID" value="PHN02728.1"/>
    <property type="molecule type" value="Genomic_DNA"/>
</dbReference>
<proteinExistence type="predicted"/>
<dbReference type="InterPro" id="IPR036812">
    <property type="entry name" value="NAD(P)_OxRdtase_dom_sf"/>
</dbReference>
<evidence type="ECO:0000313" key="3">
    <source>
        <dbReference type="Proteomes" id="UP000223913"/>
    </source>
</evidence>
<dbReference type="Pfam" id="PF00248">
    <property type="entry name" value="Aldo_ket_red"/>
    <property type="match status" value="1"/>
</dbReference>
<evidence type="ECO:0000259" key="1">
    <source>
        <dbReference type="Pfam" id="PF00248"/>
    </source>
</evidence>
<feature type="domain" description="NADP-dependent oxidoreductase" evidence="1">
    <location>
        <begin position="20"/>
        <end position="317"/>
    </location>
</feature>
<dbReference type="InterPro" id="IPR023210">
    <property type="entry name" value="NADP_OxRdtase_dom"/>
</dbReference>
<dbReference type="CDD" id="cd19101">
    <property type="entry name" value="AKR_unchar"/>
    <property type="match status" value="1"/>
</dbReference>
<dbReference type="AlphaFoldDB" id="A0A2D0N2V6"/>
<dbReference type="Gene3D" id="3.20.20.100">
    <property type="entry name" value="NADP-dependent oxidoreductase domain"/>
    <property type="match status" value="1"/>
</dbReference>
<name>A0A2D0N2V6_FLAN2</name>
<gene>
    <name evidence="2" type="ORF">CRP01_30560</name>
</gene>
<reference evidence="2 3" key="1">
    <citation type="submission" date="2017-10" db="EMBL/GenBank/DDBJ databases">
        <title>The draft genome sequence of Lewinella nigricans NBRC 102662.</title>
        <authorList>
            <person name="Wang K."/>
        </authorList>
    </citation>
    <scope>NUCLEOTIDE SEQUENCE [LARGE SCALE GENOMIC DNA]</scope>
    <source>
        <strain evidence="2 3">NBRC 102662</strain>
    </source>
</reference>